<feature type="compositionally biased region" description="Polar residues" evidence="1">
    <location>
        <begin position="474"/>
        <end position="484"/>
    </location>
</feature>
<gene>
    <name evidence="3" type="ORF">PAQ31011_00388</name>
</gene>
<reference evidence="3 4" key="1">
    <citation type="submission" date="2019-08" db="EMBL/GenBank/DDBJ databases">
        <authorList>
            <person name="Peeters C."/>
        </authorList>
    </citation>
    <scope>NUCLEOTIDE SEQUENCE [LARGE SCALE GENOMIC DNA]</scope>
    <source>
        <strain evidence="3 4">LMG 31011</strain>
    </source>
</reference>
<dbReference type="RefSeq" id="WP_150574232.1">
    <property type="nucleotide sequence ID" value="NZ_CABPSN010000001.1"/>
</dbReference>
<dbReference type="EMBL" id="CABPSN010000001">
    <property type="protein sequence ID" value="VVD66799.1"/>
    <property type="molecule type" value="Genomic_DNA"/>
</dbReference>
<feature type="domain" description="eCIS core" evidence="2">
    <location>
        <begin position="69"/>
        <end position="134"/>
    </location>
</feature>
<evidence type="ECO:0000256" key="1">
    <source>
        <dbReference type="SAM" id="MobiDB-lite"/>
    </source>
</evidence>
<dbReference type="AlphaFoldDB" id="A0A5E4RY47"/>
<dbReference type="Proteomes" id="UP000366819">
    <property type="component" value="Unassembled WGS sequence"/>
</dbReference>
<proteinExistence type="predicted"/>
<protein>
    <recommendedName>
        <fullName evidence="2">eCIS core domain-containing protein</fullName>
    </recommendedName>
</protein>
<evidence type="ECO:0000313" key="3">
    <source>
        <dbReference type="EMBL" id="VVD66799.1"/>
    </source>
</evidence>
<keyword evidence="4" id="KW-1185">Reference proteome</keyword>
<dbReference type="Pfam" id="PF13699">
    <property type="entry name" value="eCIS_core"/>
    <property type="match status" value="1"/>
</dbReference>
<evidence type="ECO:0000313" key="4">
    <source>
        <dbReference type="Proteomes" id="UP000366819"/>
    </source>
</evidence>
<evidence type="ECO:0000259" key="2">
    <source>
        <dbReference type="Pfam" id="PF13699"/>
    </source>
</evidence>
<feature type="region of interest" description="Disordered" evidence="1">
    <location>
        <begin position="450"/>
        <end position="484"/>
    </location>
</feature>
<dbReference type="InterPro" id="IPR025295">
    <property type="entry name" value="eCIS_core_dom"/>
</dbReference>
<feature type="region of interest" description="Disordered" evidence="1">
    <location>
        <begin position="1"/>
        <end position="34"/>
    </location>
</feature>
<organism evidence="3 4">
    <name type="scientific">Pandoraea aquatica</name>
    <dbReference type="NCBI Taxonomy" id="2508290"/>
    <lineage>
        <taxon>Bacteria</taxon>
        <taxon>Pseudomonadati</taxon>
        <taxon>Pseudomonadota</taxon>
        <taxon>Betaproteobacteria</taxon>
        <taxon>Burkholderiales</taxon>
        <taxon>Burkholderiaceae</taxon>
        <taxon>Pandoraea</taxon>
    </lineage>
</organism>
<feature type="compositionally biased region" description="Basic and acidic residues" evidence="1">
    <location>
        <begin position="14"/>
        <end position="23"/>
    </location>
</feature>
<accession>A0A5E4RY47</accession>
<sequence length="484" mass="51495">MSHERIPVAKQAKAHADKVRKGNDVGLGSAHIADHRPPPLQLNAIAQGSPRHAQHKALADQIRGNQTGLPTSLKAGIESLSGMDMSHVRVHYNSSRPAQLQAHAYAQGSEIHLAPGQERHLPHEAWHVVQQAQGRVQATAQMKGEVPVNDDVGLEGEADTMGEEALKHGDALVQRRADGVDYGRGRRVVAANSVTIQKTKLKNTVGTLGGATALGLAGAAIGSVVPVIGTAIGGAVGAVVGGIGGYLASKPTIYENSQKANYANELATFHAFQLQLQQQQAAVSAYASGTIITYSTATSAAFNALLHEGNVLYTYDKNSVLRIGSNAGPIKHAIVAGNESVKAAGHAHVRRSQANINYGNAVDYQEKIVRFTALRDQHQVAALAVSGRYPDMSLEDVARQPDVTGQEKADVQAYRTGLEQIEEWSGQLAELDADRQPLAVSKANEVMLDNESGHYHPGKSSKDEAFEGWHNAGYPNTSWTSHGE</sequence>
<name>A0A5E4RY47_9BURK</name>
<dbReference type="OrthoDB" id="292792at2"/>